<dbReference type="PROSITE" id="PS51176">
    <property type="entry name" value="PDH_ADH"/>
    <property type="match status" value="1"/>
</dbReference>
<feature type="region of interest" description="Disordered" evidence="3">
    <location>
        <begin position="297"/>
        <end position="326"/>
    </location>
</feature>
<dbReference type="SUPFAM" id="SSF48179">
    <property type="entry name" value="6-phosphogluconate dehydrogenase C-terminal domain-like"/>
    <property type="match status" value="1"/>
</dbReference>
<dbReference type="SUPFAM" id="SSF51735">
    <property type="entry name" value="NAD(P)-binding Rossmann-fold domains"/>
    <property type="match status" value="1"/>
</dbReference>
<evidence type="ECO:0000313" key="5">
    <source>
        <dbReference type="EMBL" id="GAA2133744.1"/>
    </source>
</evidence>
<reference evidence="5 6" key="1">
    <citation type="journal article" date="2019" name="Int. J. Syst. Evol. Microbiol.">
        <title>The Global Catalogue of Microorganisms (GCM) 10K type strain sequencing project: providing services to taxonomists for standard genome sequencing and annotation.</title>
        <authorList>
            <consortium name="The Broad Institute Genomics Platform"/>
            <consortium name="The Broad Institute Genome Sequencing Center for Infectious Disease"/>
            <person name="Wu L."/>
            <person name="Ma J."/>
        </authorList>
    </citation>
    <scope>NUCLEOTIDE SEQUENCE [LARGE SCALE GENOMIC DNA]</scope>
    <source>
        <strain evidence="5 6">JCM 14560</strain>
    </source>
</reference>
<evidence type="ECO:0000259" key="4">
    <source>
        <dbReference type="PROSITE" id="PS51176"/>
    </source>
</evidence>
<protein>
    <submittedName>
        <fullName evidence="5">Prephenate dehydrogenase</fullName>
    </submittedName>
</protein>
<dbReference type="NCBIfam" id="NF005112">
    <property type="entry name" value="PRK06545.2-4"/>
    <property type="match status" value="1"/>
</dbReference>
<dbReference type="PANTHER" id="PTHR21363:SF0">
    <property type="entry name" value="PREPHENATE DEHYDROGENASE [NADP(+)]"/>
    <property type="match status" value="1"/>
</dbReference>
<organism evidence="5 6">
    <name type="scientific">Kitasatospora kazusensis</name>
    <dbReference type="NCBI Taxonomy" id="407974"/>
    <lineage>
        <taxon>Bacteria</taxon>
        <taxon>Bacillati</taxon>
        <taxon>Actinomycetota</taxon>
        <taxon>Actinomycetes</taxon>
        <taxon>Kitasatosporales</taxon>
        <taxon>Streptomycetaceae</taxon>
        <taxon>Kitasatospora</taxon>
    </lineage>
</organism>
<keyword evidence="6" id="KW-1185">Reference proteome</keyword>
<dbReference type="RefSeq" id="WP_344461164.1">
    <property type="nucleotide sequence ID" value="NZ_BAAANT010000004.1"/>
</dbReference>
<feature type="compositionally biased region" description="Low complexity" evidence="3">
    <location>
        <begin position="315"/>
        <end position="326"/>
    </location>
</feature>
<gene>
    <name evidence="5" type="ORF">GCM10009760_10240</name>
</gene>
<dbReference type="InterPro" id="IPR036291">
    <property type="entry name" value="NAD(P)-bd_dom_sf"/>
</dbReference>
<evidence type="ECO:0000256" key="2">
    <source>
        <dbReference type="ARBA" id="ARBA00023002"/>
    </source>
</evidence>
<dbReference type="Gene3D" id="3.40.50.720">
    <property type="entry name" value="NAD(P)-binding Rossmann-like Domain"/>
    <property type="match status" value="1"/>
</dbReference>
<comment type="caution">
    <text evidence="5">The sequence shown here is derived from an EMBL/GenBank/DDBJ whole genome shotgun (WGS) entry which is preliminary data.</text>
</comment>
<dbReference type="Gene3D" id="1.10.3660.10">
    <property type="entry name" value="6-phosphogluconate dehydrogenase C-terminal like domain"/>
    <property type="match status" value="1"/>
</dbReference>
<dbReference type="InterPro" id="IPR046825">
    <property type="entry name" value="PDH_C"/>
</dbReference>
<sequence>MSELPEPTGEHPRSPLRSVAVVGTGLIGTSVALALTAQGVTTYLLDQDPAVARTAEALGAGIAGRPDRPVDLAVLAVPPSRIVEALAQQQAAGLAHSFTDVASVKLPPQRAAVAAGCDLGRYVGGHPMAGRERSGPLAATADLFHGRTWVLTPSVRTGPRTLHLATELIRLCGAELVTMSADLHDRTVALTSHTPHVLASLMAGRLTRPEAGQLRLSGQGLRDVTRVALGDPQLWTDILRSNAGAVASELREVADDLAVAVAALEWLDDPDPAQQRRGAAELHTILASGVAGRSRLPELAGAAASGGQPPPSAPFRPARGPARARP</sequence>
<comment type="similarity">
    <text evidence="1">Belongs to the prephenate/arogenate dehydrogenase family.</text>
</comment>
<evidence type="ECO:0000256" key="3">
    <source>
        <dbReference type="SAM" id="MobiDB-lite"/>
    </source>
</evidence>
<accession>A0ABN2YYB8</accession>
<dbReference type="InterPro" id="IPR046826">
    <property type="entry name" value="PDH_N"/>
</dbReference>
<proteinExistence type="inferred from homology"/>
<feature type="domain" description="Prephenate/arogenate dehydrogenase" evidence="4">
    <location>
        <begin position="17"/>
        <end position="297"/>
    </location>
</feature>
<evidence type="ECO:0000256" key="1">
    <source>
        <dbReference type="ARBA" id="ARBA00007964"/>
    </source>
</evidence>
<dbReference type="EMBL" id="BAAANT010000004">
    <property type="protein sequence ID" value="GAA2133744.1"/>
    <property type="molecule type" value="Genomic_DNA"/>
</dbReference>
<dbReference type="InterPro" id="IPR003099">
    <property type="entry name" value="Prephen_DH"/>
</dbReference>
<dbReference type="Pfam" id="PF02153">
    <property type="entry name" value="PDH_N"/>
    <property type="match status" value="1"/>
</dbReference>
<name>A0ABN2YYB8_9ACTN</name>
<dbReference type="InterPro" id="IPR050812">
    <property type="entry name" value="Preph/Arog_dehydrog"/>
</dbReference>
<dbReference type="PANTHER" id="PTHR21363">
    <property type="entry name" value="PREPHENATE DEHYDROGENASE"/>
    <property type="match status" value="1"/>
</dbReference>
<dbReference type="Pfam" id="PF20463">
    <property type="entry name" value="PDH_C"/>
    <property type="match status" value="1"/>
</dbReference>
<evidence type="ECO:0000313" key="6">
    <source>
        <dbReference type="Proteomes" id="UP001422759"/>
    </source>
</evidence>
<keyword evidence="2" id="KW-0560">Oxidoreductase</keyword>
<dbReference type="InterPro" id="IPR008927">
    <property type="entry name" value="6-PGluconate_DH-like_C_sf"/>
</dbReference>
<dbReference type="Proteomes" id="UP001422759">
    <property type="component" value="Unassembled WGS sequence"/>
</dbReference>